<gene>
    <name evidence="6" type="ordered locus">Meso_2466</name>
</gene>
<dbReference type="InterPro" id="IPR018062">
    <property type="entry name" value="HTH_AraC-typ_CS"/>
</dbReference>
<name>Q11FH5_CHESB</name>
<proteinExistence type="predicted"/>
<dbReference type="InterPro" id="IPR011051">
    <property type="entry name" value="RmlC_Cupin_sf"/>
</dbReference>
<evidence type="ECO:0000256" key="4">
    <source>
        <dbReference type="ARBA" id="ARBA00023163"/>
    </source>
</evidence>
<dbReference type="SUPFAM" id="SSF51182">
    <property type="entry name" value="RmlC-like cupins"/>
    <property type="match status" value="1"/>
</dbReference>
<evidence type="ECO:0000259" key="5">
    <source>
        <dbReference type="PROSITE" id="PS01124"/>
    </source>
</evidence>
<organism evidence="6">
    <name type="scientific">Chelativorans sp. (strain BNC1)</name>
    <dbReference type="NCBI Taxonomy" id="266779"/>
    <lineage>
        <taxon>Bacteria</taxon>
        <taxon>Pseudomonadati</taxon>
        <taxon>Pseudomonadota</taxon>
        <taxon>Alphaproteobacteria</taxon>
        <taxon>Hyphomicrobiales</taxon>
        <taxon>Phyllobacteriaceae</taxon>
        <taxon>Chelativorans</taxon>
    </lineage>
</organism>
<dbReference type="PROSITE" id="PS01124">
    <property type="entry name" value="HTH_ARAC_FAMILY_2"/>
    <property type="match status" value="1"/>
</dbReference>
<keyword evidence="4" id="KW-0804">Transcription</keyword>
<dbReference type="SUPFAM" id="SSF46689">
    <property type="entry name" value="Homeodomain-like"/>
    <property type="match status" value="1"/>
</dbReference>
<evidence type="ECO:0000256" key="1">
    <source>
        <dbReference type="ARBA" id="ARBA00023015"/>
    </source>
</evidence>
<evidence type="ECO:0000256" key="3">
    <source>
        <dbReference type="ARBA" id="ARBA00023159"/>
    </source>
</evidence>
<evidence type="ECO:0000313" key="6">
    <source>
        <dbReference type="EMBL" id="ABG63850.1"/>
    </source>
</evidence>
<dbReference type="InterPro" id="IPR020449">
    <property type="entry name" value="Tscrpt_reg_AraC-type_HTH"/>
</dbReference>
<accession>Q11FH5</accession>
<keyword evidence="1" id="KW-0805">Transcription regulation</keyword>
<dbReference type="AlphaFoldDB" id="Q11FH5"/>
<dbReference type="Pfam" id="PF02311">
    <property type="entry name" value="AraC_binding"/>
    <property type="match status" value="1"/>
</dbReference>
<dbReference type="InterPro" id="IPR018060">
    <property type="entry name" value="HTH_AraC"/>
</dbReference>
<dbReference type="Pfam" id="PF12833">
    <property type="entry name" value="HTH_18"/>
    <property type="match status" value="1"/>
</dbReference>
<dbReference type="EMBL" id="CP000390">
    <property type="protein sequence ID" value="ABG63850.1"/>
    <property type="molecule type" value="Genomic_DNA"/>
</dbReference>
<dbReference type="InterPro" id="IPR014710">
    <property type="entry name" value="RmlC-like_jellyroll"/>
</dbReference>
<dbReference type="PANTHER" id="PTHR43280:SF32">
    <property type="entry name" value="TRANSCRIPTIONAL REGULATORY PROTEIN"/>
    <property type="match status" value="1"/>
</dbReference>
<dbReference type="HOGENOM" id="CLU_000445_88_2_5"/>
<dbReference type="InterPro" id="IPR003313">
    <property type="entry name" value="AraC-bd"/>
</dbReference>
<dbReference type="eggNOG" id="COG1917">
    <property type="taxonomic scope" value="Bacteria"/>
</dbReference>
<evidence type="ECO:0000256" key="2">
    <source>
        <dbReference type="ARBA" id="ARBA00023125"/>
    </source>
</evidence>
<dbReference type="CDD" id="cd06999">
    <property type="entry name" value="cupin_HpaA-like_N"/>
    <property type="match status" value="1"/>
</dbReference>
<dbReference type="PRINTS" id="PR00032">
    <property type="entry name" value="HTHARAC"/>
</dbReference>
<dbReference type="eggNOG" id="COG2207">
    <property type="taxonomic scope" value="Bacteria"/>
</dbReference>
<dbReference type="InterPro" id="IPR047264">
    <property type="entry name" value="Cupin_HpaA-like_N"/>
</dbReference>
<dbReference type="GO" id="GO:0003700">
    <property type="term" value="F:DNA-binding transcription factor activity"/>
    <property type="evidence" value="ECO:0007669"/>
    <property type="project" value="InterPro"/>
</dbReference>
<feature type="domain" description="HTH araC/xylS-type" evidence="5">
    <location>
        <begin position="211"/>
        <end position="309"/>
    </location>
</feature>
<sequence length="315" mass="35477">MKKVKREWRPHHGQRTQFACTFSGMIMRTDVPAFFVYGEPSRALDVGFLHVETVMERKSLHLGHVAPHQHPLMGQISYWFKGGGTYRIEDMTWNFSAPTISFVPSNVVHGFDVDEQSDATVISISDDLLRAAAPHVDLRLDVPVLISGERPDDNWTKLDALFNMIADEYRAGAGASEKVLVGLVSVVLSVMGRLGGSSGFDTASPTVALGMALRRAIDQHYKEDWPVRRYVELLATTPHLLDKSAREVFGKTVKEMVLERRLLEAKRLLKFTIRPVEDIGRAIGFDDPAYFSRFFRKRTGEAPAAWRRRHLGTNA</sequence>
<protein>
    <submittedName>
        <fullName evidence="6">Transcriptional regulator, AraC family</fullName>
    </submittedName>
</protein>
<keyword evidence="3" id="KW-0010">Activator</keyword>
<reference evidence="6" key="1">
    <citation type="submission" date="2006-06" db="EMBL/GenBank/DDBJ databases">
        <title>Complete sequence of chromosome of Chelativorans sp. BNC1.</title>
        <authorList>
            <consortium name="US DOE Joint Genome Institute"/>
            <person name="Copeland A."/>
            <person name="Lucas S."/>
            <person name="Lapidus A."/>
            <person name="Barry K."/>
            <person name="Detter J.C."/>
            <person name="Glavina del Rio T."/>
            <person name="Hammon N."/>
            <person name="Israni S."/>
            <person name="Dalin E."/>
            <person name="Tice H."/>
            <person name="Pitluck S."/>
            <person name="Chertkov O."/>
            <person name="Brettin T."/>
            <person name="Bruce D."/>
            <person name="Han C."/>
            <person name="Tapia R."/>
            <person name="Gilna P."/>
            <person name="Schmutz J."/>
            <person name="Larimer F."/>
            <person name="Land M."/>
            <person name="Hauser L."/>
            <person name="Kyrpides N."/>
            <person name="Mikhailova N."/>
            <person name="Richardson P."/>
        </authorList>
    </citation>
    <scope>NUCLEOTIDE SEQUENCE</scope>
    <source>
        <strain evidence="6">BNC1</strain>
    </source>
</reference>
<dbReference type="PROSITE" id="PS00041">
    <property type="entry name" value="HTH_ARAC_FAMILY_1"/>
    <property type="match status" value="1"/>
</dbReference>
<dbReference type="STRING" id="266779.Meso_2466"/>
<keyword evidence="2" id="KW-0238">DNA-binding</keyword>
<dbReference type="InterPro" id="IPR009057">
    <property type="entry name" value="Homeodomain-like_sf"/>
</dbReference>
<dbReference type="GO" id="GO:0043565">
    <property type="term" value="F:sequence-specific DNA binding"/>
    <property type="evidence" value="ECO:0007669"/>
    <property type="project" value="InterPro"/>
</dbReference>
<dbReference type="Gene3D" id="1.10.10.60">
    <property type="entry name" value="Homeodomain-like"/>
    <property type="match status" value="1"/>
</dbReference>
<dbReference type="Gene3D" id="2.60.120.10">
    <property type="entry name" value="Jelly Rolls"/>
    <property type="match status" value="1"/>
</dbReference>
<dbReference type="PANTHER" id="PTHR43280">
    <property type="entry name" value="ARAC-FAMILY TRANSCRIPTIONAL REGULATOR"/>
    <property type="match status" value="1"/>
</dbReference>
<dbReference type="KEGG" id="mes:Meso_2466"/>
<dbReference type="SMART" id="SM00342">
    <property type="entry name" value="HTH_ARAC"/>
    <property type="match status" value="1"/>
</dbReference>